<dbReference type="EMBL" id="JAUEPR010000028">
    <property type="protein sequence ID" value="KAK0474261.1"/>
    <property type="molecule type" value="Genomic_DNA"/>
</dbReference>
<keyword evidence="2" id="KW-1185">Reference proteome</keyword>
<sequence length="438" mass="49429">MSSATSLRGLGWRSIHPYLASTTQGSFSVETERKTEGWQIIQHAGFLWELGSVARVTRPHDRRCCKASGTLEARRSRNKSFFVFDPCLKDEGLPDRRHSASVIRGGKSLNMHVVLDTVLSRKRVDRGDHGGRRERAVRDSARIESTVEEIRSRQEVSHLPLVWRFHAVMVAYNIRPRSHLQLASLQNSQSRQLPGVIHQGEAANLFVDSWSIARAYALPRCTVGLFRSVWQGESRTNRPWPVHILSQLCATRLEEGGGEPAVVVNCILRLWCSERFHHATVCYPSLMNHSENRNRLRIDHFTVTGSGLSAVALSFPIEAAGDVMSPITDLGPRILAMNKFAKQHWCKRSGGIHGEIAAIVLLVQLYQKYQRGPNIAAQMFESACNLASTPVYDKRRNSVRTAWKTRGDQMNYISPDLQPNALLYKKIKDPRQAMKKHA</sequence>
<accession>A0AA39NYW1</accession>
<protein>
    <submittedName>
        <fullName evidence="1">Uncharacterized protein</fullName>
    </submittedName>
</protein>
<comment type="caution">
    <text evidence="1">The sequence shown here is derived from an EMBL/GenBank/DDBJ whole genome shotgun (WGS) entry which is preliminary data.</text>
</comment>
<dbReference type="AlphaFoldDB" id="A0AA39NYW1"/>
<reference evidence="1" key="1">
    <citation type="submission" date="2023-06" db="EMBL/GenBank/DDBJ databases">
        <authorList>
            <consortium name="Lawrence Berkeley National Laboratory"/>
            <person name="Ahrendt S."/>
            <person name="Sahu N."/>
            <person name="Indic B."/>
            <person name="Wong-Bajracharya J."/>
            <person name="Merenyi Z."/>
            <person name="Ke H.-M."/>
            <person name="Monk M."/>
            <person name="Kocsube S."/>
            <person name="Drula E."/>
            <person name="Lipzen A."/>
            <person name="Balint B."/>
            <person name="Henrissat B."/>
            <person name="Andreopoulos B."/>
            <person name="Martin F.M."/>
            <person name="Harder C.B."/>
            <person name="Rigling D."/>
            <person name="Ford K.L."/>
            <person name="Foster G.D."/>
            <person name="Pangilinan J."/>
            <person name="Papanicolaou A."/>
            <person name="Barry K."/>
            <person name="LaButti K."/>
            <person name="Viragh M."/>
            <person name="Koriabine M."/>
            <person name="Yan M."/>
            <person name="Riley R."/>
            <person name="Champramary S."/>
            <person name="Plett K.L."/>
            <person name="Tsai I.J."/>
            <person name="Slot J."/>
            <person name="Sipos G."/>
            <person name="Plett J."/>
            <person name="Nagy L.G."/>
            <person name="Grigoriev I.V."/>
        </authorList>
    </citation>
    <scope>NUCLEOTIDE SEQUENCE</scope>
    <source>
        <strain evidence="1">ICMP 16352</strain>
    </source>
</reference>
<name>A0AA39NYW1_9AGAR</name>
<organism evidence="1 2">
    <name type="scientific">Armillaria novae-zelandiae</name>
    <dbReference type="NCBI Taxonomy" id="153914"/>
    <lineage>
        <taxon>Eukaryota</taxon>
        <taxon>Fungi</taxon>
        <taxon>Dikarya</taxon>
        <taxon>Basidiomycota</taxon>
        <taxon>Agaricomycotina</taxon>
        <taxon>Agaricomycetes</taxon>
        <taxon>Agaricomycetidae</taxon>
        <taxon>Agaricales</taxon>
        <taxon>Marasmiineae</taxon>
        <taxon>Physalacriaceae</taxon>
        <taxon>Armillaria</taxon>
    </lineage>
</organism>
<evidence type="ECO:0000313" key="1">
    <source>
        <dbReference type="EMBL" id="KAK0474261.1"/>
    </source>
</evidence>
<proteinExistence type="predicted"/>
<dbReference type="Proteomes" id="UP001175227">
    <property type="component" value="Unassembled WGS sequence"/>
</dbReference>
<evidence type="ECO:0000313" key="2">
    <source>
        <dbReference type="Proteomes" id="UP001175227"/>
    </source>
</evidence>
<gene>
    <name evidence="1" type="ORF">IW261DRAFT_1423133</name>
</gene>